<evidence type="ECO:0000313" key="10">
    <source>
        <dbReference type="EMBL" id="GGS30759.1"/>
    </source>
</evidence>
<dbReference type="GO" id="GO:0004818">
    <property type="term" value="F:glutamate-tRNA ligase activity"/>
    <property type="evidence" value="ECO:0007669"/>
    <property type="project" value="TreeGrafter"/>
</dbReference>
<accession>A0A918LD05</accession>
<dbReference type="PRINTS" id="PR00987">
    <property type="entry name" value="TRNASYNTHGLU"/>
</dbReference>
<evidence type="ECO:0000256" key="2">
    <source>
        <dbReference type="ARBA" id="ARBA00022598"/>
    </source>
</evidence>
<keyword evidence="4 7" id="KW-0067">ATP-binding</keyword>
<evidence type="ECO:0000256" key="5">
    <source>
        <dbReference type="ARBA" id="ARBA00022917"/>
    </source>
</evidence>
<evidence type="ECO:0000259" key="8">
    <source>
        <dbReference type="Pfam" id="PF00749"/>
    </source>
</evidence>
<keyword evidence="5 7" id="KW-0648">Protein biosynthesis</keyword>
<dbReference type="RefSeq" id="WP_190154379.1">
    <property type="nucleotide sequence ID" value="NZ_BMTL01000067.1"/>
</dbReference>
<evidence type="ECO:0000313" key="11">
    <source>
        <dbReference type="Proteomes" id="UP000606194"/>
    </source>
</evidence>
<dbReference type="SUPFAM" id="SSF48163">
    <property type="entry name" value="An anticodon-binding domain of class I aminoacyl-tRNA synthetases"/>
    <property type="match status" value="1"/>
</dbReference>
<dbReference type="InterPro" id="IPR000924">
    <property type="entry name" value="Glu/Gln-tRNA-synth"/>
</dbReference>
<dbReference type="InterPro" id="IPR008925">
    <property type="entry name" value="aa_tRNA-synth_I_cd-bd_sf"/>
</dbReference>
<dbReference type="InterPro" id="IPR045462">
    <property type="entry name" value="aa-tRNA-synth_I_cd-bd"/>
</dbReference>
<keyword evidence="2 7" id="KW-0436">Ligase</keyword>
<reference evidence="10" key="2">
    <citation type="submission" date="2020-09" db="EMBL/GenBank/DDBJ databases">
        <authorList>
            <person name="Sun Q."/>
            <person name="Ohkuma M."/>
        </authorList>
    </citation>
    <scope>NUCLEOTIDE SEQUENCE</scope>
    <source>
        <strain evidence="10">JCM 4386</strain>
    </source>
</reference>
<dbReference type="AlphaFoldDB" id="A0A918LD05"/>
<dbReference type="InterPro" id="IPR020751">
    <property type="entry name" value="aa-tRNA-synth_I_codon-bd_sub2"/>
</dbReference>
<evidence type="ECO:0000256" key="7">
    <source>
        <dbReference type="RuleBase" id="RU363037"/>
    </source>
</evidence>
<dbReference type="GO" id="GO:0005524">
    <property type="term" value="F:ATP binding"/>
    <property type="evidence" value="ECO:0007669"/>
    <property type="project" value="UniProtKB-KW"/>
</dbReference>
<dbReference type="PANTHER" id="PTHR43311">
    <property type="entry name" value="GLUTAMATE--TRNA LIGASE"/>
    <property type="match status" value="1"/>
</dbReference>
<sequence>MQDRAIIDSWFPADLLPPAHWEEHYTPRELPPGARVTRFAPSPTGSMHLGGLYVATLARDLARRSGGVYLVRIEDTDKDREVAGAAEEFARIFRYFGLEPDEGEQEGRWGPYRQSDRADIYLSYVRELVREQRAYPCFCSPERLEENAGEQRRSRSPLGYYGKWARCRSLSVREAGERIAAGEPYTVRLRCPAGLPGRVRFCDLVRGALTMLDNGNDVVVLKSADAEGRRLPTYHLAHVVDDHLMRVNLVVRGEEWISSLPLHHQLHRALGFRTPEYAHIAPLMKLDGSSRRKLSKRKDPESAAGFYEAAGYPAAAVAHYLRGLANSRVAGLPTGRALAEPLRLAEMGAAGPMVDLLKLRSLSREYIASLAPAEALAQLGDWAAGYAPELLAVLRKHPDLALASFEMARRGNGTPRKDLACWQEFTAAYGFCFPELHETVDRPGDDRFGGLPGPAVSALAADLAACYRHAGPAQDWFAVLRTVAERHGFAPDVRSHRADPGAYRGSIRDVANVVRVCLTGSRRSPDLFQVAQSLGEEEVLRRLRPLATGAPAGRC</sequence>
<feature type="domain" description="Glutamyl/glutaminyl-tRNA synthetase class Ib catalytic" evidence="8">
    <location>
        <begin position="36"/>
        <end position="323"/>
    </location>
</feature>
<dbReference type="GO" id="GO:0005829">
    <property type="term" value="C:cytosol"/>
    <property type="evidence" value="ECO:0007669"/>
    <property type="project" value="TreeGrafter"/>
</dbReference>
<dbReference type="GO" id="GO:0006424">
    <property type="term" value="P:glutamyl-tRNA aminoacylation"/>
    <property type="evidence" value="ECO:0007669"/>
    <property type="project" value="TreeGrafter"/>
</dbReference>
<feature type="domain" description="Aminoacyl-tRNA synthetase class I anticodon-binding" evidence="9">
    <location>
        <begin position="507"/>
        <end position="544"/>
    </location>
</feature>
<comment type="caution">
    <text evidence="10">The sequence shown here is derived from an EMBL/GenBank/DDBJ whole genome shotgun (WGS) entry which is preliminary data.</text>
</comment>
<evidence type="ECO:0000256" key="6">
    <source>
        <dbReference type="ARBA" id="ARBA00023146"/>
    </source>
</evidence>
<name>A0A918LD05_9ACTN</name>
<dbReference type="InterPro" id="IPR020058">
    <property type="entry name" value="Glu/Gln-tRNA-synth_Ib_cat-dom"/>
</dbReference>
<dbReference type="GO" id="GO:0000049">
    <property type="term" value="F:tRNA binding"/>
    <property type="evidence" value="ECO:0007669"/>
    <property type="project" value="InterPro"/>
</dbReference>
<comment type="similarity">
    <text evidence="1">Belongs to the class-I aminoacyl-tRNA synthetase family. Glutamate--tRNA ligase type 1 subfamily.</text>
</comment>
<dbReference type="InterPro" id="IPR049940">
    <property type="entry name" value="GluQ/Sye"/>
</dbReference>
<evidence type="ECO:0000256" key="3">
    <source>
        <dbReference type="ARBA" id="ARBA00022741"/>
    </source>
</evidence>
<dbReference type="PANTHER" id="PTHR43311:SF2">
    <property type="entry name" value="GLUTAMATE--TRNA LIGASE, MITOCHONDRIAL-RELATED"/>
    <property type="match status" value="1"/>
</dbReference>
<keyword evidence="11" id="KW-1185">Reference proteome</keyword>
<proteinExistence type="inferred from homology"/>
<gene>
    <name evidence="10" type="primary">gltX</name>
    <name evidence="10" type="ORF">GCM10010269_81640</name>
</gene>
<dbReference type="SUPFAM" id="SSF52374">
    <property type="entry name" value="Nucleotidylyl transferase"/>
    <property type="match status" value="1"/>
</dbReference>
<reference evidence="10" key="1">
    <citation type="journal article" date="2014" name="Int. J. Syst. Evol. Microbiol.">
        <title>Complete genome sequence of Corynebacterium casei LMG S-19264T (=DSM 44701T), isolated from a smear-ripened cheese.</title>
        <authorList>
            <consortium name="US DOE Joint Genome Institute (JGI-PGF)"/>
            <person name="Walter F."/>
            <person name="Albersmeier A."/>
            <person name="Kalinowski J."/>
            <person name="Ruckert C."/>
        </authorList>
    </citation>
    <scope>NUCLEOTIDE SEQUENCE</scope>
    <source>
        <strain evidence="10">JCM 4386</strain>
    </source>
</reference>
<dbReference type="Gene3D" id="3.40.50.620">
    <property type="entry name" value="HUPs"/>
    <property type="match status" value="1"/>
</dbReference>
<dbReference type="Pfam" id="PF19269">
    <property type="entry name" value="Anticodon_2"/>
    <property type="match status" value="1"/>
</dbReference>
<evidence type="ECO:0000256" key="4">
    <source>
        <dbReference type="ARBA" id="ARBA00022840"/>
    </source>
</evidence>
<evidence type="ECO:0000256" key="1">
    <source>
        <dbReference type="ARBA" id="ARBA00007894"/>
    </source>
</evidence>
<organism evidence="10 11">
    <name type="scientific">Streptomyces humidus</name>
    <dbReference type="NCBI Taxonomy" id="52259"/>
    <lineage>
        <taxon>Bacteria</taxon>
        <taxon>Bacillati</taxon>
        <taxon>Actinomycetota</taxon>
        <taxon>Actinomycetes</taxon>
        <taxon>Kitasatosporales</taxon>
        <taxon>Streptomycetaceae</taxon>
        <taxon>Streptomyces</taxon>
    </lineage>
</organism>
<protein>
    <submittedName>
        <fullName evidence="10">Glutamate--tRNA ligase</fullName>
    </submittedName>
</protein>
<dbReference type="Pfam" id="PF00749">
    <property type="entry name" value="tRNA-synt_1c"/>
    <property type="match status" value="1"/>
</dbReference>
<keyword evidence="3 7" id="KW-0547">Nucleotide-binding</keyword>
<dbReference type="Gene3D" id="1.10.10.350">
    <property type="match status" value="1"/>
</dbReference>
<dbReference type="Proteomes" id="UP000606194">
    <property type="component" value="Unassembled WGS sequence"/>
</dbReference>
<evidence type="ECO:0000259" key="9">
    <source>
        <dbReference type="Pfam" id="PF19269"/>
    </source>
</evidence>
<keyword evidence="6 7" id="KW-0030">Aminoacyl-tRNA synthetase</keyword>
<dbReference type="InterPro" id="IPR001412">
    <property type="entry name" value="aa-tRNA-synth_I_CS"/>
</dbReference>
<dbReference type="EMBL" id="BMTL01000067">
    <property type="protein sequence ID" value="GGS30759.1"/>
    <property type="molecule type" value="Genomic_DNA"/>
</dbReference>
<dbReference type="PROSITE" id="PS00178">
    <property type="entry name" value="AA_TRNA_LIGASE_I"/>
    <property type="match status" value="1"/>
</dbReference>
<dbReference type="InterPro" id="IPR014729">
    <property type="entry name" value="Rossmann-like_a/b/a_fold"/>
</dbReference>